<feature type="coiled-coil region" evidence="1">
    <location>
        <begin position="44"/>
        <end position="89"/>
    </location>
</feature>
<feature type="region of interest" description="Disordered" evidence="2">
    <location>
        <begin position="1"/>
        <end position="22"/>
    </location>
</feature>
<protein>
    <submittedName>
        <fullName evidence="3">Uncharacterized protein</fullName>
    </submittedName>
</protein>
<sequence>MHDTTRSDNSTKDAEITDLTRERDQLQRVYDATCSDNPTKDATITDLRCERESASESLEALRTHATSKTVELEAEINELKSSNTTAKEDLAEKIKLVDRLTLARDRAIVSKDEACRHATESNVALAVAGLAAMALSRQVQLHLQETKTLQGELSAHRIAISRCLRERDDLAKDFKSASEQADRMLVAIQQHRRQRRMLRDLILSF</sequence>
<dbReference type="EMBL" id="JAGMVJ010000008">
    <property type="protein sequence ID" value="KAH7088120.1"/>
    <property type="molecule type" value="Genomic_DNA"/>
</dbReference>
<name>A0A8K0VZ92_9PLEO</name>
<keyword evidence="1" id="KW-0175">Coiled coil</keyword>
<evidence type="ECO:0000313" key="3">
    <source>
        <dbReference type="EMBL" id="KAH7088120.1"/>
    </source>
</evidence>
<evidence type="ECO:0000256" key="1">
    <source>
        <dbReference type="SAM" id="Coils"/>
    </source>
</evidence>
<organism evidence="3 4">
    <name type="scientific">Paraphoma chrysanthemicola</name>
    <dbReference type="NCBI Taxonomy" id="798071"/>
    <lineage>
        <taxon>Eukaryota</taxon>
        <taxon>Fungi</taxon>
        <taxon>Dikarya</taxon>
        <taxon>Ascomycota</taxon>
        <taxon>Pezizomycotina</taxon>
        <taxon>Dothideomycetes</taxon>
        <taxon>Pleosporomycetidae</taxon>
        <taxon>Pleosporales</taxon>
        <taxon>Pleosporineae</taxon>
        <taxon>Phaeosphaeriaceae</taxon>
        <taxon>Paraphoma</taxon>
    </lineage>
</organism>
<reference evidence="3" key="1">
    <citation type="journal article" date="2021" name="Nat. Commun.">
        <title>Genetic determinants of endophytism in the Arabidopsis root mycobiome.</title>
        <authorList>
            <person name="Mesny F."/>
            <person name="Miyauchi S."/>
            <person name="Thiergart T."/>
            <person name="Pickel B."/>
            <person name="Atanasova L."/>
            <person name="Karlsson M."/>
            <person name="Huettel B."/>
            <person name="Barry K.W."/>
            <person name="Haridas S."/>
            <person name="Chen C."/>
            <person name="Bauer D."/>
            <person name="Andreopoulos W."/>
            <person name="Pangilinan J."/>
            <person name="LaButti K."/>
            <person name="Riley R."/>
            <person name="Lipzen A."/>
            <person name="Clum A."/>
            <person name="Drula E."/>
            <person name="Henrissat B."/>
            <person name="Kohler A."/>
            <person name="Grigoriev I.V."/>
            <person name="Martin F.M."/>
            <person name="Hacquard S."/>
        </authorList>
    </citation>
    <scope>NUCLEOTIDE SEQUENCE</scope>
    <source>
        <strain evidence="3">MPI-SDFR-AT-0120</strain>
    </source>
</reference>
<accession>A0A8K0VZ92</accession>
<keyword evidence="4" id="KW-1185">Reference proteome</keyword>
<evidence type="ECO:0000256" key="2">
    <source>
        <dbReference type="SAM" id="MobiDB-lite"/>
    </source>
</evidence>
<dbReference type="Proteomes" id="UP000813461">
    <property type="component" value="Unassembled WGS sequence"/>
</dbReference>
<gene>
    <name evidence="3" type="ORF">FB567DRAFT_523718</name>
</gene>
<evidence type="ECO:0000313" key="4">
    <source>
        <dbReference type="Proteomes" id="UP000813461"/>
    </source>
</evidence>
<dbReference type="AlphaFoldDB" id="A0A8K0VZ92"/>
<proteinExistence type="predicted"/>
<comment type="caution">
    <text evidence="3">The sequence shown here is derived from an EMBL/GenBank/DDBJ whole genome shotgun (WGS) entry which is preliminary data.</text>
</comment>